<dbReference type="PANTHER" id="PTHR42852">
    <property type="entry name" value="THIOL:DISULFIDE INTERCHANGE PROTEIN DSBE"/>
    <property type="match status" value="1"/>
</dbReference>
<feature type="transmembrane region" description="Helical" evidence="2">
    <location>
        <begin position="6"/>
        <end position="29"/>
    </location>
</feature>
<feature type="domain" description="Thioredoxin" evidence="3">
    <location>
        <begin position="253"/>
        <end position="398"/>
    </location>
</feature>
<evidence type="ECO:0000256" key="1">
    <source>
        <dbReference type="SAM" id="MobiDB-lite"/>
    </source>
</evidence>
<dbReference type="PATRIC" id="fig|1348662.3.peg.623"/>
<dbReference type="InterPro" id="IPR036249">
    <property type="entry name" value="Thioredoxin-like_sf"/>
</dbReference>
<keyword evidence="5" id="KW-1185">Reference proteome</keyword>
<dbReference type="HOGENOM" id="CLU_033708_0_0_11"/>
<evidence type="ECO:0000313" key="4">
    <source>
        <dbReference type="EMBL" id="AGU14786.1"/>
    </source>
</evidence>
<dbReference type="EMBL" id="CP006365">
    <property type="protein sequence ID" value="AGU14786.1"/>
    <property type="molecule type" value="Genomic_DNA"/>
</dbReference>
<dbReference type="InterPro" id="IPR039447">
    <property type="entry name" value="UreH-like_TM_dom"/>
</dbReference>
<dbReference type="KEGG" id="caz:CARG_03170"/>
<dbReference type="STRING" id="1348662.CARG_03170"/>
<dbReference type="Gene3D" id="2.60.120.260">
    <property type="entry name" value="Galactose-binding domain-like"/>
    <property type="match status" value="1"/>
</dbReference>
<dbReference type="Pfam" id="PF17991">
    <property type="entry name" value="Thioredoxin_10"/>
    <property type="match status" value="1"/>
</dbReference>
<organism evidence="4 5">
    <name type="scientific">Corynebacterium argentoratense DSM 44202</name>
    <dbReference type="NCBI Taxonomy" id="1348662"/>
    <lineage>
        <taxon>Bacteria</taxon>
        <taxon>Bacillati</taxon>
        <taxon>Actinomycetota</taxon>
        <taxon>Actinomycetes</taxon>
        <taxon>Mycobacteriales</taxon>
        <taxon>Corynebacteriaceae</taxon>
        <taxon>Corynebacterium</taxon>
    </lineage>
</organism>
<feature type="transmembrane region" description="Helical" evidence="2">
    <location>
        <begin position="122"/>
        <end position="144"/>
    </location>
</feature>
<name>U3GXL7_9CORY</name>
<dbReference type="GeneID" id="78249455"/>
<dbReference type="Proteomes" id="UP000016943">
    <property type="component" value="Chromosome"/>
</dbReference>
<protein>
    <recommendedName>
        <fullName evidence="3">Thioredoxin domain-containing protein</fullName>
    </recommendedName>
</protein>
<evidence type="ECO:0000313" key="5">
    <source>
        <dbReference type="Proteomes" id="UP000016943"/>
    </source>
</evidence>
<sequence length="556" mass="60329">MILTGLLSFGAGLLTVLAPCVLPFLPIIVGGSLRGHRSRPYIVAASLIASLLAFTLLLKASTALIGIDPRWWSIISGVIVVLLGIAMLFPDLWTRVSLAIGFDQKSHNILDRAVSHEKRVTSAVLTGAALGPVFSSCSPTYAWVIATVLPASPVAGLIYLGLYCVGVGGALLAFSLLGRKLVDRVQWAANPRGWFQRSIAVLFIIIGLAVSTGVDKKFETWAVSWAPSFTEIENKLLPSDNDDSSADAAAPTQSSGAAAPDFQGIDTWINSDPLSIDELRGKVVLVDFWTYSCINCVRTQPYLNEWYNKYHDDGLVIVGVHAPEFTFEKDPKNVERAVEEAGIKYPVALDNDFATWNAYKNKYWPAKYLIDAQGNVQYTHFGEGEYEDTEKAIQQLLDVRQPVSTVDNGLAAGVGQSPETYLGTQRARNFQGDHPLRSGTGEYDAAGELDSDEWTLGGNWDVQDEKITADKSGATLTYVFDGAEMYLVMSGRTGATVHVSVEGEPDAFGDDVTDGRITLDGSRLYHLVHLPQPRTKTTVKLTFDEGVSAHAFTFGG</sequence>
<dbReference type="InterPro" id="IPR013766">
    <property type="entry name" value="Thioredoxin_domain"/>
</dbReference>
<keyword evidence="2" id="KW-0472">Membrane</keyword>
<keyword evidence="2" id="KW-1133">Transmembrane helix</keyword>
<dbReference type="InterPro" id="IPR050553">
    <property type="entry name" value="Thioredoxin_ResA/DsbE_sf"/>
</dbReference>
<feature type="transmembrane region" description="Helical" evidence="2">
    <location>
        <begin position="198"/>
        <end position="214"/>
    </location>
</feature>
<dbReference type="InterPro" id="IPR013740">
    <property type="entry name" value="Redoxin"/>
</dbReference>
<keyword evidence="2" id="KW-0812">Transmembrane</keyword>
<dbReference type="RefSeq" id="WP_020975937.1">
    <property type="nucleotide sequence ID" value="NC_022198.1"/>
</dbReference>
<dbReference type="GO" id="GO:0016491">
    <property type="term" value="F:oxidoreductase activity"/>
    <property type="evidence" value="ECO:0007669"/>
    <property type="project" value="InterPro"/>
</dbReference>
<evidence type="ECO:0000256" key="2">
    <source>
        <dbReference type="SAM" id="Phobius"/>
    </source>
</evidence>
<feature type="transmembrane region" description="Helical" evidence="2">
    <location>
        <begin position="156"/>
        <end position="177"/>
    </location>
</feature>
<dbReference type="PROSITE" id="PS51352">
    <property type="entry name" value="THIOREDOXIN_2"/>
    <property type="match status" value="1"/>
</dbReference>
<dbReference type="Pfam" id="PF08534">
    <property type="entry name" value="Redoxin"/>
    <property type="match status" value="1"/>
</dbReference>
<dbReference type="CDD" id="cd03012">
    <property type="entry name" value="TlpA_like_DipZ_like"/>
    <property type="match status" value="1"/>
</dbReference>
<dbReference type="OrthoDB" id="9811352at2"/>
<feature type="compositionally biased region" description="Low complexity" evidence="1">
    <location>
        <begin position="246"/>
        <end position="260"/>
    </location>
</feature>
<dbReference type="PANTHER" id="PTHR42852:SF13">
    <property type="entry name" value="PROTEIN DIPZ"/>
    <property type="match status" value="1"/>
</dbReference>
<evidence type="ECO:0000259" key="3">
    <source>
        <dbReference type="PROSITE" id="PS51352"/>
    </source>
</evidence>
<gene>
    <name evidence="4" type="ORF">CARG_03170</name>
</gene>
<accession>U3GXL7</accession>
<dbReference type="SUPFAM" id="SSF52833">
    <property type="entry name" value="Thioredoxin-like"/>
    <property type="match status" value="1"/>
</dbReference>
<proteinExistence type="predicted"/>
<feature type="transmembrane region" description="Helical" evidence="2">
    <location>
        <begin position="71"/>
        <end position="89"/>
    </location>
</feature>
<dbReference type="Gene3D" id="3.40.30.10">
    <property type="entry name" value="Glutaredoxin"/>
    <property type="match status" value="1"/>
</dbReference>
<dbReference type="InterPro" id="IPR041017">
    <property type="entry name" value="Thioredoxin_10"/>
</dbReference>
<reference evidence="4 5" key="1">
    <citation type="journal article" date="2013" name="Genome Announc.">
        <title>Whole-Genome Sequence of the Clinical Strain Corynebacterium argentoratense DSM 44202, Isolated from a Human Throat Specimen.</title>
        <authorList>
            <person name="Bomholt C."/>
            <person name="Glaub A."/>
            <person name="Gravermann K."/>
            <person name="Albersmeier A."/>
            <person name="Brinkrolf K."/>
            <person name="Ruckert C."/>
            <person name="Tauch A."/>
        </authorList>
    </citation>
    <scope>NUCLEOTIDE SEQUENCE [LARGE SCALE GENOMIC DNA]</scope>
    <source>
        <strain evidence="4">DSM 44202</strain>
    </source>
</reference>
<feature type="transmembrane region" description="Helical" evidence="2">
    <location>
        <begin position="41"/>
        <end position="65"/>
    </location>
</feature>
<dbReference type="Pfam" id="PF13386">
    <property type="entry name" value="DsbD_2"/>
    <property type="match status" value="1"/>
</dbReference>
<feature type="region of interest" description="Disordered" evidence="1">
    <location>
        <begin position="241"/>
        <end position="261"/>
    </location>
</feature>
<dbReference type="eggNOG" id="COG0785">
    <property type="taxonomic scope" value="Bacteria"/>
</dbReference>
<dbReference type="AlphaFoldDB" id="U3GXL7"/>
<dbReference type="eggNOG" id="COG0526">
    <property type="taxonomic scope" value="Bacteria"/>
</dbReference>